<reference evidence="3 4" key="1">
    <citation type="journal article" date="2018" name="Biotechnol. Biofuels">
        <title>Integrative visual omics of the white-rot fungus Polyporus brumalis exposes the biotechnological potential of its oxidative enzymes for delignifying raw plant biomass.</title>
        <authorList>
            <person name="Miyauchi S."/>
            <person name="Rancon A."/>
            <person name="Drula E."/>
            <person name="Hage H."/>
            <person name="Chaduli D."/>
            <person name="Favel A."/>
            <person name="Grisel S."/>
            <person name="Henrissat B."/>
            <person name="Herpoel-Gimbert I."/>
            <person name="Ruiz-Duenas F.J."/>
            <person name="Chevret D."/>
            <person name="Hainaut M."/>
            <person name="Lin J."/>
            <person name="Wang M."/>
            <person name="Pangilinan J."/>
            <person name="Lipzen A."/>
            <person name="Lesage-Meessen L."/>
            <person name="Navarro D."/>
            <person name="Riley R."/>
            <person name="Grigoriev I.V."/>
            <person name="Zhou S."/>
            <person name="Raouche S."/>
            <person name="Rosso M.N."/>
        </authorList>
    </citation>
    <scope>NUCLEOTIDE SEQUENCE [LARGE SCALE GENOMIC DNA]</scope>
    <source>
        <strain evidence="3 4">BRFM 1820</strain>
    </source>
</reference>
<feature type="domain" description="Beta-lactamase-related" evidence="2">
    <location>
        <begin position="78"/>
        <end position="431"/>
    </location>
</feature>
<dbReference type="Proteomes" id="UP000256964">
    <property type="component" value="Unassembled WGS sequence"/>
</dbReference>
<dbReference type="Pfam" id="PF00144">
    <property type="entry name" value="Beta-lactamase"/>
    <property type="match status" value="1"/>
</dbReference>
<accession>A0A371D1G1</accession>
<gene>
    <name evidence="3" type="ORF">OH76DRAFT_1356182</name>
</gene>
<dbReference type="InterPro" id="IPR051478">
    <property type="entry name" value="Beta-lactamase-like_AB/R"/>
</dbReference>
<evidence type="ECO:0000313" key="3">
    <source>
        <dbReference type="EMBL" id="RDX46309.1"/>
    </source>
</evidence>
<dbReference type="PANTHER" id="PTHR22935:SF95">
    <property type="entry name" value="BETA-LACTAMASE-LIKE 1-RELATED"/>
    <property type="match status" value="1"/>
</dbReference>
<evidence type="ECO:0000259" key="2">
    <source>
        <dbReference type="Pfam" id="PF00144"/>
    </source>
</evidence>
<dbReference type="Gene3D" id="3.40.710.10">
    <property type="entry name" value="DD-peptidase/beta-lactamase superfamily"/>
    <property type="match status" value="1"/>
</dbReference>
<dbReference type="InterPro" id="IPR001466">
    <property type="entry name" value="Beta-lactam-related"/>
</dbReference>
<dbReference type="InterPro" id="IPR012338">
    <property type="entry name" value="Beta-lactam/transpept-like"/>
</dbReference>
<proteinExistence type="inferred from homology"/>
<evidence type="ECO:0000256" key="1">
    <source>
        <dbReference type="ARBA" id="ARBA00038473"/>
    </source>
</evidence>
<dbReference type="PANTHER" id="PTHR22935">
    <property type="entry name" value="PENICILLIN-BINDING PROTEIN"/>
    <property type="match status" value="1"/>
</dbReference>
<dbReference type="SUPFAM" id="SSF56601">
    <property type="entry name" value="beta-lactamase/transpeptidase-like"/>
    <property type="match status" value="1"/>
</dbReference>
<dbReference type="EMBL" id="KZ857428">
    <property type="protein sequence ID" value="RDX46309.1"/>
    <property type="molecule type" value="Genomic_DNA"/>
</dbReference>
<organism evidence="3 4">
    <name type="scientific">Lentinus brumalis</name>
    <dbReference type="NCBI Taxonomy" id="2498619"/>
    <lineage>
        <taxon>Eukaryota</taxon>
        <taxon>Fungi</taxon>
        <taxon>Dikarya</taxon>
        <taxon>Basidiomycota</taxon>
        <taxon>Agaricomycotina</taxon>
        <taxon>Agaricomycetes</taxon>
        <taxon>Polyporales</taxon>
        <taxon>Polyporaceae</taxon>
        <taxon>Lentinus</taxon>
    </lineage>
</organism>
<protein>
    <submittedName>
        <fullName evidence="3">Beta-lactamase/transpeptidase-like protein</fullName>
    </submittedName>
</protein>
<evidence type="ECO:0000313" key="4">
    <source>
        <dbReference type="Proteomes" id="UP000256964"/>
    </source>
</evidence>
<name>A0A371D1G1_9APHY</name>
<sequence length="572" mass="62444">MKTPFALAIGLLSIATGGHYAGYWTVPPLSSLLPESAERWSCRPFLPNLFSDTPPANHPAIDGAAKSLDSQLSSRFSRGDIDSLSVAVVTSSGVLYEKNFGVMRANETGSLPTHSHSIYRIASVANLFNVLEGFILEQRGLISWDDPIDKYIKDFRYLATGLDENAPFASHEQPPMTLRQLASHMSGIGRDWPPGTVANWPHSMAGMGPPPTNGLPFPSYDDLLKSIAEHHLVSPPGAYPAYSNAGTALLAYALASASSAASGDATKIHYADLLKRDIFEPMRLNGSSFSVTEANKHLIVVPSLAPEVVDQDFLDAMNPAAGQYSSLADMITVTQTLLDPRHPKSQLSQYSMDTWLQTVHAFEEDDWTELGFVWEIVKARDSNGRPRKIYWKLGAMAGHHAALAIHPGTGYGVVVLMAGHYPDAAKLAYDAFEIMQPAIDKALADMAAELYVGQWRDEDPEAKANSSALVAISKGTLYIEKLVLEGVDALKNFGAPGRLALRSSRRRDEFRIDTGIPGYNGQKHMGCYPYWNGQDLWGVRNNAAVNLIYFSGAGVERRLHVPSIGLVMKRVY</sequence>
<dbReference type="STRING" id="139420.A0A371D1G1"/>
<dbReference type="AlphaFoldDB" id="A0A371D1G1"/>
<comment type="similarity">
    <text evidence="1">Belongs to the beta-lactamase family.</text>
</comment>
<dbReference type="OrthoDB" id="428260at2759"/>
<keyword evidence="4" id="KW-1185">Reference proteome</keyword>